<dbReference type="InterPro" id="IPR036767">
    <property type="entry name" value="ApaG_sf"/>
</dbReference>
<proteinExistence type="inferred from homology"/>
<dbReference type="OrthoDB" id="9795226at2"/>
<dbReference type="EMBL" id="CP011002">
    <property type="protein sequence ID" value="AKO65874.1"/>
    <property type="molecule type" value="Genomic_DNA"/>
</dbReference>
<dbReference type="Pfam" id="PF04379">
    <property type="entry name" value="DUF525"/>
    <property type="match status" value="1"/>
</dbReference>
<dbReference type="AlphaFoldDB" id="A0A0H4IZF0"/>
<dbReference type="PANTHER" id="PTHR14289:SF16">
    <property type="entry name" value="POLYMERASE DELTA-INTERACTING PROTEIN 2"/>
    <property type="match status" value="1"/>
</dbReference>
<evidence type="ECO:0000313" key="5">
    <source>
        <dbReference type="Proteomes" id="UP000066549"/>
    </source>
</evidence>
<keyword evidence="5" id="KW-1185">Reference proteome</keyword>
<evidence type="ECO:0000256" key="1">
    <source>
        <dbReference type="ARBA" id="ARBA00017693"/>
    </source>
</evidence>
<evidence type="ECO:0000259" key="3">
    <source>
        <dbReference type="PROSITE" id="PS51087"/>
    </source>
</evidence>
<name>A0A0H4IZF0_9PROT</name>
<dbReference type="InterPro" id="IPR007474">
    <property type="entry name" value="ApaG_domain"/>
</dbReference>
<dbReference type="SUPFAM" id="SSF110069">
    <property type="entry name" value="ApaG-like"/>
    <property type="match status" value="1"/>
</dbReference>
<dbReference type="PROSITE" id="PS51087">
    <property type="entry name" value="APAG"/>
    <property type="match status" value="1"/>
</dbReference>
<feature type="domain" description="ApaG" evidence="3">
    <location>
        <begin position="2"/>
        <end position="126"/>
    </location>
</feature>
<reference evidence="4 5" key="1">
    <citation type="submission" date="2015-03" db="EMBL/GenBank/DDBJ databases">
        <title>Comparative analysis of the OM43 clade including a novel species from Red Sea uncovers genomic and metabolic diversity among marine methylotrophs.</title>
        <authorList>
            <person name="Jimenez-Infante F."/>
            <person name="Ngugi D.K."/>
            <person name="Vinu M."/>
            <person name="Alam I."/>
            <person name="Kamau A."/>
            <person name="Blom J."/>
            <person name="Bajic V.B."/>
            <person name="Stingl U."/>
        </authorList>
    </citation>
    <scope>NUCLEOTIDE SEQUENCE [LARGE SCALE GENOMIC DNA]</scope>
    <source>
        <strain evidence="4 5">MBRSH7</strain>
    </source>
</reference>
<sequence>MSHLSKKIEISVLTEYMPSHSSDEESKYFFAYSVTIKNESDINVQLVSRHWKIVNSNGNIKTVDGIGVIGEQPIIYPGDNFTYTSATEIDTPIGEMFGSYSMETEFGERFDAEIPKFDLIMPRSLH</sequence>
<dbReference type="GO" id="GO:0070987">
    <property type="term" value="P:error-free translesion synthesis"/>
    <property type="evidence" value="ECO:0007669"/>
    <property type="project" value="TreeGrafter"/>
</dbReference>
<evidence type="ECO:0000256" key="2">
    <source>
        <dbReference type="HAMAP-Rule" id="MF_00791"/>
    </source>
</evidence>
<evidence type="ECO:0000313" key="4">
    <source>
        <dbReference type="EMBL" id="AKO65874.1"/>
    </source>
</evidence>
<gene>
    <name evidence="2" type="primary">apaG</name>
    <name evidence="4" type="ORF">VI33_03930</name>
</gene>
<dbReference type="Proteomes" id="UP000066549">
    <property type="component" value="Chromosome"/>
</dbReference>
<dbReference type="InterPro" id="IPR023065">
    <property type="entry name" value="Uncharacterised_ApaG"/>
</dbReference>
<dbReference type="HAMAP" id="MF_00791">
    <property type="entry name" value="ApaG"/>
    <property type="match status" value="1"/>
</dbReference>
<dbReference type="NCBIfam" id="NF003967">
    <property type="entry name" value="PRK05461.1"/>
    <property type="match status" value="1"/>
</dbReference>
<dbReference type="Gene3D" id="2.60.40.1470">
    <property type="entry name" value="ApaG domain"/>
    <property type="match status" value="1"/>
</dbReference>
<organism evidence="4 5">
    <name type="scientific">Methylophilales bacterium MBRS-H7</name>
    <dbReference type="NCBI Taxonomy" id="1623450"/>
    <lineage>
        <taxon>Bacteria</taxon>
        <taxon>Pseudomonadati</taxon>
        <taxon>Pseudomonadota</taxon>
        <taxon>Betaproteobacteria</taxon>
        <taxon>Nitrosomonadales</taxon>
        <taxon>OM43 clade</taxon>
    </lineage>
</organism>
<accession>A0A0H4IZF0</accession>
<protein>
    <recommendedName>
        <fullName evidence="1 2">Protein ApaG</fullName>
    </recommendedName>
</protein>
<dbReference type="PANTHER" id="PTHR14289">
    <property type="entry name" value="F-BOX ONLY PROTEIN 3"/>
    <property type="match status" value="1"/>
</dbReference>